<evidence type="ECO:0000256" key="14">
    <source>
        <dbReference type="ARBA" id="ARBA00080958"/>
    </source>
</evidence>
<evidence type="ECO:0000256" key="5">
    <source>
        <dbReference type="ARBA" id="ARBA00022771"/>
    </source>
</evidence>
<dbReference type="EMBL" id="FN653026">
    <property type="protein sequence ID" value="CBY07641.1"/>
    <property type="molecule type" value="Genomic_DNA"/>
</dbReference>
<dbReference type="InterPro" id="IPR021600">
    <property type="entry name" value="TFIIE_asu_C"/>
</dbReference>
<dbReference type="InterPro" id="IPR024550">
    <property type="entry name" value="TFIIEa/SarR/Rpc3_HTH_dom"/>
</dbReference>
<proteinExistence type="inferred from homology"/>
<keyword evidence="7" id="KW-0007">Acetylation</keyword>
<dbReference type="Pfam" id="PF11521">
    <property type="entry name" value="TFIIE-A_C"/>
    <property type="match status" value="1"/>
</dbReference>
<comment type="subcellular location">
    <subcellularLocation>
        <location evidence="1">Nucleus</location>
    </subcellularLocation>
</comment>
<dbReference type="InterPro" id="IPR013083">
    <property type="entry name" value="Znf_RING/FYVE/PHD"/>
</dbReference>
<dbReference type="GO" id="GO:0008270">
    <property type="term" value="F:zinc ion binding"/>
    <property type="evidence" value="ECO:0007669"/>
    <property type="project" value="UniProtKB-KW"/>
</dbReference>
<accession>E4X5Q3</accession>
<feature type="region of interest" description="Disordered" evidence="15">
    <location>
        <begin position="337"/>
        <end position="362"/>
    </location>
</feature>
<feature type="compositionally biased region" description="Acidic residues" evidence="15">
    <location>
        <begin position="350"/>
        <end position="359"/>
    </location>
</feature>
<dbReference type="Gene3D" id="3.30.40.10">
    <property type="entry name" value="Zinc/RING finger domain, C3HC4 (zinc finger)"/>
    <property type="match status" value="1"/>
</dbReference>
<keyword evidence="5" id="KW-0863">Zinc-finger</keyword>
<dbReference type="InterPro" id="IPR002853">
    <property type="entry name" value="TFIIE_asu"/>
</dbReference>
<evidence type="ECO:0000313" key="18">
    <source>
        <dbReference type="EMBL" id="CBY30713.1"/>
    </source>
</evidence>
<evidence type="ECO:0000256" key="1">
    <source>
        <dbReference type="ARBA" id="ARBA00004123"/>
    </source>
</evidence>
<evidence type="ECO:0000256" key="12">
    <source>
        <dbReference type="ARBA" id="ARBA00065242"/>
    </source>
</evidence>
<evidence type="ECO:0000256" key="15">
    <source>
        <dbReference type="SAM" id="MobiDB-lite"/>
    </source>
</evidence>
<evidence type="ECO:0000256" key="8">
    <source>
        <dbReference type="ARBA" id="ARBA00023015"/>
    </source>
</evidence>
<dbReference type="InterPro" id="IPR017919">
    <property type="entry name" value="TFIIE/TFIIEa_HTH"/>
</dbReference>
<keyword evidence="10" id="KW-0539">Nucleus</keyword>
<evidence type="ECO:0000256" key="11">
    <source>
        <dbReference type="ARBA" id="ARBA00025581"/>
    </source>
</evidence>
<evidence type="ECO:0000256" key="10">
    <source>
        <dbReference type="ARBA" id="ARBA00023242"/>
    </source>
</evidence>
<organism evidence="17 19">
    <name type="scientific">Oikopleura dioica</name>
    <name type="common">Tunicate</name>
    <dbReference type="NCBI Taxonomy" id="34765"/>
    <lineage>
        <taxon>Eukaryota</taxon>
        <taxon>Metazoa</taxon>
        <taxon>Chordata</taxon>
        <taxon>Tunicata</taxon>
        <taxon>Appendicularia</taxon>
        <taxon>Copelata</taxon>
        <taxon>Oikopleuridae</taxon>
        <taxon>Oikopleura</taxon>
    </lineage>
</organism>
<evidence type="ECO:0000256" key="4">
    <source>
        <dbReference type="ARBA" id="ARBA00022723"/>
    </source>
</evidence>
<evidence type="ECO:0000256" key="6">
    <source>
        <dbReference type="ARBA" id="ARBA00022833"/>
    </source>
</evidence>
<dbReference type="SUPFAM" id="SSF57783">
    <property type="entry name" value="Zinc beta-ribbon"/>
    <property type="match status" value="1"/>
</dbReference>
<evidence type="ECO:0000256" key="9">
    <source>
        <dbReference type="ARBA" id="ARBA00023163"/>
    </source>
</evidence>
<reference evidence="17 19" key="1">
    <citation type="journal article" date="2010" name="Science">
        <title>Plasticity of animal genome architecture unmasked by rapid evolution of a pelagic tunicate.</title>
        <authorList>
            <person name="Denoeud F."/>
            <person name="Henriet S."/>
            <person name="Mungpakdee S."/>
            <person name="Aury J.M."/>
            <person name="Da Silva C."/>
            <person name="Brinkmann H."/>
            <person name="Mikhaleva J."/>
            <person name="Olsen L.C."/>
            <person name="Jubin C."/>
            <person name="Canestro C."/>
            <person name="Bouquet J.M."/>
            <person name="Danks G."/>
            <person name="Poulain J."/>
            <person name="Campsteijn C."/>
            <person name="Adamski M."/>
            <person name="Cross I."/>
            <person name="Yadetie F."/>
            <person name="Muffato M."/>
            <person name="Louis A."/>
            <person name="Butcher S."/>
            <person name="Tsagkogeorga G."/>
            <person name="Konrad A."/>
            <person name="Singh S."/>
            <person name="Jensen M.F."/>
            <person name="Cong E.H."/>
            <person name="Eikeseth-Otteraa H."/>
            <person name="Noel B."/>
            <person name="Anthouard V."/>
            <person name="Porcel B.M."/>
            <person name="Kachouri-Lafond R."/>
            <person name="Nishino A."/>
            <person name="Ugolini M."/>
            <person name="Chourrout P."/>
            <person name="Nishida H."/>
            <person name="Aasland R."/>
            <person name="Huzurbazar S."/>
            <person name="Westhof E."/>
            <person name="Delsuc F."/>
            <person name="Lehrach H."/>
            <person name="Reinhardt R."/>
            <person name="Weissenbach J."/>
            <person name="Roy S.W."/>
            <person name="Artiguenave F."/>
            <person name="Postlethwait J.H."/>
            <person name="Manak J.R."/>
            <person name="Thompson E.M."/>
            <person name="Jaillon O."/>
            <person name="Du Pasquier L."/>
            <person name="Boudinot P."/>
            <person name="Liberles D.A."/>
            <person name="Volff J.N."/>
            <person name="Philippe H."/>
            <person name="Lenhard B."/>
            <person name="Roest Crollius H."/>
            <person name="Wincker P."/>
            <person name="Chourrout D."/>
        </authorList>
    </citation>
    <scope>NUCLEOTIDE SEQUENCE [LARGE SCALE GENOMIC DNA]</scope>
</reference>
<dbReference type="PROSITE" id="PS51344">
    <property type="entry name" value="HTH_TFE_IIE"/>
    <property type="match status" value="1"/>
</dbReference>
<keyword evidence="19" id="KW-1185">Reference proteome</keyword>
<protein>
    <recommendedName>
        <fullName evidence="13">General transcription factor IIE subunit 1</fullName>
    </recommendedName>
    <alternativeName>
        <fullName evidence="14">Transcription initiation factor IIE subunit alpha</fullName>
    </alternativeName>
</protein>
<evidence type="ECO:0000256" key="3">
    <source>
        <dbReference type="ARBA" id="ARBA00022553"/>
    </source>
</evidence>
<dbReference type="PANTHER" id="PTHR13097:SF7">
    <property type="entry name" value="GENERAL TRANSCRIPTION FACTOR IIE SUBUNIT 1"/>
    <property type="match status" value="1"/>
</dbReference>
<comment type="subunit">
    <text evidence="12">Tetramer of two alpha and two beta chains. Interacts with TAF6/TAFII80. Interacts with ATF7IP. Interacts with SND1. Part of TBP-based Pol II pre-initiation complex (PIC), in which Pol II core assembles with general transcription factors and other specific initiation factors including GTF2E1, GTF2E2, GTF2F1, GTF2F2, TCEA1, ERCC2, ERCC3, GTF2H2, GTF2H3, GTF2H4, GTF2H5, GTF2A1, GTF2A2, GTF2B and TBP; this large multi-subunit PIC complex mediates DNA unwinding and targets Pol II core to the transcription start site where the first phosphodiester bond forms.</text>
</comment>
<dbReference type="Gene3D" id="6.10.140.1250">
    <property type="match status" value="1"/>
</dbReference>
<dbReference type="SMART" id="SM00531">
    <property type="entry name" value="TFIIE"/>
    <property type="match status" value="1"/>
</dbReference>
<keyword evidence="6" id="KW-0862">Zinc</keyword>
<dbReference type="OrthoDB" id="361102at2759"/>
<comment type="function">
    <text evidence="11">Recruits TFIIH to the initiation complex and stimulates the RNA polymerase II C-terminal domain kinase and DNA-dependent ATPase activities of TFIIH. Both TFIIH and TFIIE are required for promoter clearance by RNA polymerase.</text>
</comment>
<evidence type="ECO:0000256" key="2">
    <source>
        <dbReference type="ARBA" id="ARBA00008947"/>
    </source>
</evidence>
<dbReference type="GO" id="GO:0005673">
    <property type="term" value="C:transcription factor TFIIE complex"/>
    <property type="evidence" value="ECO:0007669"/>
    <property type="project" value="TreeGrafter"/>
</dbReference>
<dbReference type="FunFam" id="3.30.40.10:FF:000087">
    <property type="entry name" value="General transcription factor IIE subunit 1"/>
    <property type="match status" value="1"/>
</dbReference>
<evidence type="ECO:0000313" key="17">
    <source>
        <dbReference type="EMBL" id="CBY07641.1"/>
    </source>
</evidence>
<evidence type="ECO:0000256" key="13">
    <source>
        <dbReference type="ARBA" id="ARBA00073913"/>
    </source>
</evidence>
<dbReference type="GO" id="GO:0006367">
    <property type="term" value="P:transcription initiation at RNA polymerase II promoter"/>
    <property type="evidence" value="ECO:0007669"/>
    <property type="project" value="InterPro"/>
</dbReference>
<keyword evidence="8" id="KW-0805">Transcription regulation</keyword>
<keyword evidence="4" id="KW-0479">Metal-binding</keyword>
<feature type="region of interest" description="Disordered" evidence="15">
    <location>
        <begin position="234"/>
        <end position="259"/>
    </location>
</feature>
<dbReference type="PANTHER" id="PTHR13097">
    <property type="entry name" value="TRANSCRIPTION INITIATION FACTOR IIE, ALPHA SUBUNIT"/>
    <property type="match status" value="1"/>
</dbReference>
<feature type="domain" description="HTH TFE/IIEalpha-type" evidence="16">
    <location>
        <begin position="15"/>
        <end position="113"/>
    </location>
</feature>
<keyword evidence="9" id="KW-0804">Transcription</keyword>
<dbReference type="Proteomes" id="UP000001307">
    <property type="component" value="Unassembled WGS sequence"/>
</dbReference>
<evidence type="ECO:0000256" key="7">
    <source>
        <dbReference type="ARBA" id="ARBA00022990"/>
    </source>
</evidence>
<dbReference type="EMBL" id="FN654281">
    <property type="protein sequence ID" value="CBY30713.1"/>
    <property type="molecule type" value="Genomic_DNA"/>
</dbReference>
<sequence>MEVEDKTNDEIPENLKRLVRIMLRAFYSFEHCLIIDILIRNRCIKEEDLISLSKFDKKQLRAILATIKMEKILKSKTLAEPTPGAEADENGVVPKTKYLYYFINYRTTINIIKFKLHKMREKIESQERDNSNRASFICPMCKNTYTDLQVDQLLDPMSGKLFCCYCRTEVEEDASAGPKTDSRTVLAKFNTQIAPIYDALRETENIEFTPTMTDPFPSFVHYLHSDRDDDVFVGSDGRVTRKTDKQQNDDNWRGGAGRPGFSDDINIIIDHEDKVKETKVAKEQPSWLVNSTVVKKDEDYMADFETENTFKPVRLETEMEDIDDLLRTTEQPAIVKPKPVNPRAQKDPIEESSEDEFIDSEALTVQGKEYSYEDISEDPSLVEKMTEAEQNAYQEYMTQQMAYM</sequence>
<dbReference type="Proteomes" id="UP000011014">
    <property type="component" value="Unassembled WGS sequence"/>
</dbReference>
<feature type="compositionally biased region" description="Basic and acidic residues" evidence="15">
    <location>
        <begin position="238"/>
        <end position="252"/>
    </location>
</feature>
<comment type="similarity">
    <text evidence="2">Belongs to the TFIIE alpha subunit family.</text>
</comment>
<name>E4X5Q3_OIKDI</name>
<keyword evidence="3" id="KW-0597">Phosphoprotein</keyword>
<dbReference type="FunCoup" id="E4X5Q3">
    <property type="interactions" value="456"/>
</dbReference>
<evidence type="ECO:0000259" key="16">
    <source>
        <dbReference type="PROSITE" id="PS51344"/>
    </source>
</evidence>
<gene>
    <name evidence="17" type="ORF">GSOID_T00002630001</name>
    <name evidence="18" type="ORF">GSOID_T00018598001</name>
</gene>
<evidence type="ECO:0000313" key="19">
    <source>
        <dbReference type="Proteomes" id="UP000001307"/>
    </source>
</evidence>
<dbReference type="AlphaFoldDB" id="E4X5Q3"/>
<dbReference type="InterPro" id="IPR039997">
    <property type="entry name" value="TFE"/>
</dbReference>
<dbReference type="Pfam" id="PF02002">
    <property type="entry name" value="TFIIE_alpha"/>
    <property type="match status" value="1"/>
</dbReference>